<name>A0A1I2BP64_9BACL</name>
<dbReference type="Pfam" id="PF01926">
    <property type="entry name" value="MMR_HSR1"/>
    <property type="match status" value="1"/>
</dbReference>
<keyword evidence="3" id="KW-1185">Reference proteome</keyword>
<evidence type="ECO:0000313" key="3">
    <source>
        <dbReference type="Proteomes" id="UP000183410"/>
    </source>
</evidence>
<dbReference type="Gene3D" id="3.40.50.300">
    <property type="entry name" value="P-loop containing nucleotide triphosphate hydrolases"/>
    <property type="match status" value="1"/>
</dbReference>
<dbReference type="SUPFAM" id="SSF52540">
    <property type="entry name" value="P-loop containing nucleoside triphosphate hydrolases"/>
    <property type="match status" value="1"/>
</dbReference>
<protein>
    <submittedName>
        <fullName evidence="2">50S ribosome-binding GTPase</fullName>
    </submittedName>
</protein>
<evidence type="ECO:0000259" key="1">
    <source>
        <dbReference type="Pfam" id="PF01926"/>
    </source>
</evidence>
<accession>A0A1I2BP64</accession>
<dbReference type="InterPro" id="IPR006073">
    <property type="entry name" value="GTP-bd"/>
</dbReference>
<dbReference type="GO" id="GO:0005525">
    <property type="term" value="F:GTP binding"/>
    <property type="evidence" value="ECO:0007669"/>
    <property type="project" value="InterPro"/>
</dbReference>
<dbReference type="InterPro" id="IPR027417">
    <property type="entry name" value="P-loop_NTPase"/>
</dbReference>
<feature type="domain" description="G" evidence="1">
    <location>
        <begin position="13"/>
        <end position="189"/>
    </location>
</feature>
<reference evidence="3" key="1">
    <citation type="submission" date="2016-10" db="EMBL/GenBank/DDBJ databases">
        <authorList>
            <person name="Varghese N."/>
            <person name="Submissions S."/>
        </authorList>
    </citation>
    <scope>NUCLEOTIDE SEQUENCE [LARGE SCALE GENOMIC DNA]</scope>
    <source>
        <strain evidence="3">CGMCC 1.10223</strain>
    </source>
</reference>
<gene>
    <name evidence="2" type="ORF">SAMN04487969_1045</name>
</gene>
<evidence type="ECO:0000313" key="2">
    <source>
        <dbReference type="EMBL" id="SFE57954.1"/>
    </source>
</evidence>
<dbReference type="Proteomes" id="UP000183410">
    <property type="component" value="Unassembled WGS sequence"/>
</dbReference>
<dbReference type="AlphaFoldDB" id="A0A1I2BP64"/>
<dbReference type="EMBL" id="FONN01000004">
    <property type="protein sequence ID" value="SFE57954.1"/>
    <property type="molecule type" value="Genomic_DNA"/>
</dbReference>
<organism evidence="2 3">
    <name type="scientific">Paenibacillus algorifonticola</name>
    <dbReference type="NCBI Taxonomy" id="684063"/>
    <lineage>
        <taxon>Bacteria</taxon>
        <taxon>Bacillati</taxon>
        <taxon>Bacillota</taxon>
        <taxon>Bacilli</taxon>
        <taxon>Bacillales</taxon>
        <taxon>Paenibacillaceae</taxon>
        <taxon>Paenibacillus</taxon>
    </lineage>
</organism>
<proteinExistence type="predicted"/>
<dbReference type="RefSeq" id="WP_046232603.1">
    <property type="nucleotide sequence ID" value="NZ_FONN01000004.1"/>
</dbReference>
<sequence>MEVTNVYLKNKMKIGVVGLSGIGKSTFLNHLIDEKVASQLIGLIGPQHKETKLSGQTKNPVRFYIERDLEQCSCKVSQIKDGVVDEQIIDISQAMDFACLLEKCTVSIRVKPSSNFDKVMDQYDLNELEFIDTQGLLDSQDKETQVPLEIKECAVLLYLYNIPNLGNRRDYIKMYQNFLNSISDKPLIFLETDTQWQIGKRELDNYVDTAEEVLSEKDETNYVAAEVIRNRYSELTGNSAYKNNDTFILTSILSASTSSVNYYQVKLPTGEEHHFNNCVRICSAHTMQEVFKRLAGIKESVRHEFDNATGKFNHIISFENCYGLLHDVFVKQIKRVDYNNAKVLRFARHNSGRFKEALKALHTGEIFEADLTKTTLEIHTTHGYHNFYETYSNQKFLDCMQLLLDLYKVYLSRIEIDENGNKLSKAIQVYLAQSVSNDYMCRDTGYPIPILNEDTFLYCIRKLKERIKEIPVESVVYTKFSEYDSDIFEKKDIMYEINKYISSADSLITKLDVLCQSINEVMQSRAEDVLINMTKEFIEV</sequence>